<dbReference type="Gene3D" id="3.40.50.1110">
    <property type="entry name" value="SGNH hydrolase"/>
    <property type="match status" value="1"/>
</dbReference>
<dbReference type="CDD" id="cd01839">
    <property type="entry name" value="SGNH_arylesterase_like"/>
    <property type="match status" value="1"/>
</dbReference>
<organism evidence="2 3">
    <name type="scientific">Donghicola eburneus</name>
    <dbReference type="NCBI Taxonomy" id="393278"/>
    <lineage>
        <taxon>Bacteria</taxon>
        <taxon>Pseudomonadati</taxon>
        <taxon>Pseudomonadota</taxon>
        <taxon>Alphaproteobacteria</taxon>
        <taxon>Rhodobacterales</taxon>
        <taxon>Roseobacteraceae</taxon>
        <taxon>Donghicola</taxon>
    </lineage>
</organism>
<accession>A0A1M4MWQ7</accession>
<gene>
    <name evidence="2" type="ORF">KARMA_1165</name>
</gene>
<feature type="domain" description="SGNH hydrolase-type esterase" evidence="1">
    <location>
        <begin position="6"/>
        <end position="180"/>
    </location>
</feature>
<dbReference type="InterPro" id="IPR013830">
    <property type="entry name" value="SGNH_hydro"/>
</dbReference>
<protein>
    <submittedName>
        <fullName evidence="2">Arylesterase</fullName>
    </submittedName>
</protein>
<keyword evidence="3" id="KW-1185">Reference proteome</keyword>
<dbReference type="InterPro" id="IPR036514">
    <property type="entry name" value="SGNH_hydro_sf"/>
</dbReference>
<proteinExistence type="predicted"/>
<dbReference type="Proteomes" id="UP000184085">
    <property type="component" value="Unassembled WGS sequence"/>
</dbReference>
<evidence type="ECO:0000259" key="1">
    <source>
        <dbReference type="Pfam" id="PF13472"/>
    </source>
</evidence>
<dbReference type="AlphaFoldDB" id="A0A1M4MWQ7"/>
<dbReference type="SUPFAM" id="SSF52266">
    <property type="entry name" value="SGNH hydrolase"/>
    <property type="match status" value="1"/>
</dbReference>
<evidence type="ECO:0000313" key="2">
    <source>
        <dbReference type="EMBL" id="SCM66979.1"/>
    </source>
</evidence>
<dbReference type="EMBL" id="FMJB01000041">
    <property type="protein sequence ID" value="SCM66979.1"/>
    <property type="molecule type" value="Genomic_DNA"/>
</dbReference>
<reference evidence="3" key="1">
    <citation type="submission" date="2016-09" db="EMBL/GenBank/DDBJ databases">
        <authorList>
            <person name="Wibberg D."/>
        </authorList>
    </citation>
    <scope>NUCLEOTIDE SEQUENCE [LARGE SCALE GENOMIC DNA]</scope>
</reference>
<dbReference type="GO" id="GO:0016788">
    <property type="term" value="F:hydrolase activity, acting on ester bonds"/>
    <property type="evidence" value="ECO:0007669"/>
    <property type="project" value="UniProtKB-ARBA"/>
</dbReference>
<evidence type="ECO:0000313" key="3">
    <source>
        <dbReference type="Proteomes" id="UP000184085"/>
    </source>
</evidence>
<name>A0A1M4MWQ7_9RHOB</name>
<dbReference type="Pfam" id="PF13472">
    <property type="entry name" value="Lipase_GDSL_2"/>
    <property type="match status" value="1"/>
</dbReference>
<sequence>MTRILAFGDSLTWGHKPEDGTRHPAEFLWPNVLQQELGVEVISEGLGGRTTVFDDHSGPCCRNGAKVLPILLHSHSPLDLVIVMLGTNDLKPTICGRAEGATAGMKRLAQIIRAHPYDGIGQVPKVLLVSPPPCVIGPDGVTGGGRDVAETQRLAPMYQQLALDLGVAFFDAGTVATTSAIDGVHLPAKDTASIGSALAAPVRELLNL</sequence>
<dbReference type="RefSeq" id="WP_072705468.1">
    <property type="nucleotide sequence ID" value="NZ_FMJB01000041.1"/>
</dbReference>